<feature type="domain" description="Spore coat protein U/FanG" evidence="2">
    <location>
        <begin position="186"/>
        <end position="318"/>
    </location>
</feature>
<dbReference type="PANTHER" id="PTHR37089">
    <property type="entry name" value="PROTEIN U-RELATED"/>
    <property type="match status" value="1"/>
</dbReference>
<dbReference type="PANTHER" id="PTHR37089:SF1">
    <property type="entry name" value="MEMBRANE PROTEIN"/>
    <property type="match status" value="1"/>
</dbReference>
<comment type="caution">
    <text evidence="3">The sequence shown here is derived from an EMBL/GenBank/DDBJ whole genome shotgun (WGS) entry which is preliminary data.</text>
</comment>
<dbReference type="SMART" id="SM00972">
    <property type="entry name" value="SCPU"/>
    <property type="match status" value="2"/>
</dbReference>
<accession>A0A443IE70</accession>
<dbReference type="Pfam" id="PF05229">
    <property type="entry name" value="SCPU"/>
    <property type="match status" value="2"/>
</dbReference>
<protein>
    <recommendedName>
        <fullName evidence="2">Spore coat protein U/FanG domain-containing protein</fullName>
    </recommendedName>
</protein>
<feature type="signal peptide" evidence="1">
    <location>
        <begin position="1"/>
        <end position="26"/>
    </location>
</feature>
<evidence type="ECO:0000313" key="3">
    <source>
        <dbReference type="EMBL" id="RWR02337.1"/>
    </source>
</evidence>
<evidence type="ECO:0000259" key="2">
    <source>
        <dbReference type="Pfam" id="PF05229"/>
    </source>
</evidence>
<evidence type="ECO:0000313" key="4">
    <source>
        <dbReference type="Proteomes" id="UP000288794"/>
    </source>
</evidence>
<gene>
    <name evidence="3" type="ORF">ED28_08125</name>
</gene>
<keyword evidence="1" id="KW-0732">Signal</keyword>
<organism evidence="3 4">
    <name type="scientific">[Pantoea] beijingensis</name>
    <dbReference type="NCBI Taxonomy" id="1324864"/>
    <lineage>
        <taxon>Bacteria</taxon>
        <taxon>Pseudomonadati</taxon>
        <taxon>Pseudomonadota</taxon>
        <taxon>Gammaproteobacteria</taxon>
        <taxon>Enterobacterales</taxon>
        <taxon>Erwiniaceae</taxon>
        <taxon>Erwinia</taxon>
    </lineage>
</organism>
<dbReference type="Proteomes" id="UP000288794">
    <property type="component" value="Unassembled WGS sequence"/>
</dbReference>
<feature type="domain" description="Spore coat protein U/FanG" evidence="2">
    <location>
        <begin position="23"/>
        <end position="163"/>
    </location>
</feature>
<dbReference type="InterPro" id="IPR007893">
    <property type="entry name" value="Spore_coat_U/FanG"/>
</dbReference>
<dbReference type="RefSeq" id="WP_128176897.1">
    <property type="nucleotide sequence ID" value="NZ_CP071409.1"/>
</dbReference>
<dbReference type="AlphaFoldDB" id="A0A443IE70"/>
<sequence>MNLLQRLLRVLTALLLLLVGMQSALADCTSTSGAADFGTPTSFAVGSTPQQVTAGSGFVCTGSLLSLLSTNTVTATIVSTTNASGSVARLFSAANNEYLPYIICQDSACATPVNVGSSVTWRSTSLLGLLGLFNGSGGSLPLYLKTTAGANLKAGTYTDNITINWSYHICFVGVAGLCIYTDGTATTNIAVTMNIMNYCYIDNAPDVNFGSAAFPAAFARVTGNALSVRCTRGANYNVNLTSSNPLSTQYRQMSATINGTNRYLQYQLFKADTTVWGPTNSYSAEGTGLSQNIGYTATVNPTQTNVPSGSYSDTVTVTVAY</sequence>
<dbReference type="EMBL" id="JMEE01000023">
    <property type="protein sequence ID" value="RWR02337.1"/>
    <property type="molecule type" value="Genomic_DNA"/>
</dbReference>
<proteinExistence type="predicted"/>
<evidence type="ECO:0000256" key="1">
    <source>
        <dbReference type="SAM" id="SignalP"/>
    </source>
</evidence>
<dbReference type="InterPro" id="IPR053167">
    <property type="entry name" value="Spore_coat_component"/>
</dbReference>
<reference evidence="3 4" key="1">
    <citation type="submission" date="2014-04" db="EMBL/GenBank/DDBJ databases">
        <title>Draft genome sequence of Pantoea beijingensis strain LMG 27579, an emerging pathogen to Pleurotus eryngii with potential industrial application.</title>
        <authorList>
            <person name="Xu F."/>
            <person name="Liu Y."/>
            <person name="Wang S."/>
            <person name="Yin Y."/>
            <person name="Ma Y."/>
            <person name="Zhao S."/>
            <person name="Rong C."/>
        </authorList>
    </citation>
    <scope>NUCLEOTIDE SEQUENCE [LARGE SCALE GENOMIC DNA]</scope>
    <source>
        <strain evidence="3 4">LMG 27579</strain>
    </source>
</reference>
<keyword evidence="4" id="KW-1185">Reference proteome</keyword>
<feature type="chain" id="PRO_5019477406" description="Spore coat protein U/FanG domain-containing protein" evidence="1">
    <location>
        <begin position="27"/>
        <end position="321"/>
    </location>
</feature>
<name>A0A443IE70_9GAMM</name>